<keyword evidence="5" id="KW-0804">Transcription</keyword>
<dbReference type="PROSITE" id="PS51032">
    <property type="entry name" value="AP2_ERF"/>
    <property type="match status" value="1"/>
</dbReference>
<dbReference type="EMBL" id="LVLJ01001235">
    <property type="protein sequence ID" value="OAE30806.1"/>
    <property type="molecule type" value="Genomic_DNA"/>
</dbReference>
<evidence type="ECO:0000256" key="8">
    <source>
        <dbReference type="SAM" id="MobiDB-lite"/>
    </source>
</evidence>
<dbReference type="PANTHER" id="PTHR31839:SF85">
    <property type="entry name" value="AP2_ERF DOMAIN-CONTAINING PROTEIN"/>
    <property type="match status" value="1"/>
</dbReference>
<dbReference type="PRINTS" id="PR00367">
    <property type="entry name" value="ETHRSPELEMNT"/>
</dbReference>
<feature type="region of interest" description="Disordered" evidence="8">
    <location>
        <begin position="264"/>
        <end position="388"/>
    </location>
</feature>
<keyword evidence="2" id="KW-0805">Transcription regulation</keyword>
<keyword evidence="6" id="KW-0539">Nucleus</keyword>
<reference evidence="11" key="1">
    <citation type="submission" date="2016-03" db="EMBL/GenBank/DDBJ databases">
        <title>Mechanisms controlling the formation of the plant cell surface in tip-growing cells are functionally conserved among land plants.</title>
        <authorList>
            <person name="Honkanen S."/>
            <person name="Jones V.A."/>
            <person name="Morieri G."/>
            <person name="Champion C."/>
            <person name="Hetherington A.J."/>
            <person name="Kelly S."/>
            <person name="Saint-Marcoux D."/>
            <person name="Proust H."/>
            <person name="Prescott H."/>
            <person name="Dolan L."/>
        </authorList>
    </citation>
    <scope>NUCLEOTIDE SEQUENCE [LARGE SCALE GENOMIC DNA]</scope>
    <source>
        <tissue evidence="11">Whole gametophyte</tissue>
    </source>
</reference>
<dbReference type="GO" id="GO:0003700">
    <property type="term" value="F:DNA-binding transcription factor activity"/>
    <property type="evidence" value="ECO:0007669"/>
    <property type="project" value="InterPro"/>
</dbReference>
<dbReference type="Pfam" id="PF00847">
    <property type="entry name" value="AP2"/>
    <property type="match status" value="1"/>
</dbReference>
<evidence type="ECO:0000256" key="5">
    <source>
        <dbReference type="ARBA" id="ARBA00023163"/>
    </source>
</evidence>
<comment type="caution">
    <text evidence="11">The sequence shown here is derived from an EMBL/GenBank/DDBJ whole genome shotgun (WGS) entry which is preliminary data.</text>
</comment>
<dbReference type="FunFam" id="3.30.730.10:FF:000001">
    <property type="entry name" value="Ethylene-responsive transcription factor 2"/>
    <property type="match status" value="1"/>
</dbReference>
<feature type="compositionally biased region" description="Polar residues" evidence="8">
    <location>
        <begin position="365"/>
        <end position="383"/>
    </location>
</feature>
<dbReference type="Gene3D" id="3.30.730.10">
    <property type="entry name" value="AP2/ERF domain"/>
    <property type="match status" value="1"/>
</dbReference>
<evidence type="ECO:0000256" key="7">
    <source>
        <dbReference type="ARBA" id="ARBA00024343"/>
    </source>
</evidence>
<proteinExistence type="inferred from homology"/>
<feature type="domain" description="AP2/ERF" evidence="10">
    <location>
        <begin position="175"/>
        <end position="232"/>
    </location>
</feature>
<feature type="compositionally biased region" description="Polar residues" evidence="8">
    <location>
        <begin position="269"/>
        <end position="279"/>
    </location>
</feature>
<evidence type="ECO:0000313" key="11">
    <source>
        <dbReference type="EMBL" id="OAE30806.1"/>
    </source>
</evidence>
<dbReference type="InterPro" id="IPR045277">
    <property type="entry name" value="DRE1A-I"/>
</dbReference>
<feature type="region of interest" description="Disordered" evidence="8">
    <location>
        <begin position="75"/>
        <end position="110"/>
    </location>
</feature>
<feature type="compositionally biased region" description="Polar residues" evidence="8">
    <location>
        <begin position="93"/>
        <end position="103"/>
    </location>
</feature>
<sequence length="542" mass="59049">MVEKAASSLAVRRSAALLFLLSARNSSATAAASSSSTGSCKASTLNHQSPNGAHAPLSPLSPLSPCSRPCLPLSFSASPSPSPPARHSRSFSCLTSESDQASPLSDGASGFPNATFEWSPRILKDDGDSQQTNSGSDHDAELQKIVSHVEDAPPPTAESRKRARRKPQEDTRHPIYRGVRRRSWGKWVSEIREPRKKSRIWLGSFATPEMAARAYDVAALSLRGSAALLNFPESVPSLPRPTVMSPKAIQAAAAAAAFSLPVPMAEPSPDSSKCSTSCCRSGPCTPKLSSMSRPTAPPSPISPISRMRSFTQSQNSSTKPRPTVSSISSNGGQQQQHHHQQLQQQQQQQKQHHQPQEQHHQPQPIRSQPTSFNRCSTTESSFMDSRRMAAAAPTPVSYHCSQAAMINEPDDSYLDEDLLFDMPSVLSSMAQAMLLPSPVMEEQQQTLTPTMMTYFDDQDGNLVWESDLWSLSIGVAMFFASFQLGDPDHSGPRHSGQWFLNSSSHSKANNQEYIDEARGRTRPGHDSTYPGVSRVPWFSTIM</sequence>
<gene>
    <name evidence="11" type="ORF">AXG93_857s1080</name>
</gene>
<keyword evidence="3" id="KW-0238">DNA-binding</keyword>
<dbReference type="AlphaFoldDB" id="A0A176WF96"/>
<evidence type="ECO:0000256" key="6">
    <source>
        <dbReference type="ARBA" id="ARBA00023242"/>
    </source>
</evidence>
<evidence type="ECO:0000259" key="10">
    <source>
        <dbReference type="PROSITE" id="PS51032"/>
    </source>
</evidence>
<comment type="similarity">
    <text evidence="7">Belongs to the AP2/ERF transcription factor family. ERF subfamily.</text>
</comment>
<feature type="region of interest" description="Disordered" evidence="8">
    <location>
        <begin position="31"/>
        <end position="60"/>
    </location>
</feature>
<name>A0A176WF96_MARPO</name>
<comment type="subcellular location">
    <subcellularLocation>
        <location evidence="1">Nucleus</location>
    </subcellularLocation>
</comment>
<evidence type="ECO:0000256" key="4">
    <source>
        <dbReference type="ARBA" id="ARBA00023159"/>
    </source>
</evidence>
<feature type="compositionally biased region" description="Polar residues" evidence="8">
    <location>
        <begin position="310"/>
        <end position="332"/>
    </location>
</feature>
<evidence type="ECO:0000256" key="1">
    <source>
        <dbReference type="ARBA" id="ARBA00004123"/>
    </source>
</evidence>
<feature type="region of interest" description="Disordered" evidence="8">
    <location>
        <begin position="147"/>
        <end position="173"/>
    </location>
</feature>
<accession>A0A176WF96</accession>
<dbReference type="Proteomes" id="UP000077202">
    <property type="component" value="Unassembled WGS sequence"/>
</dbReference>
<feature type="chain" id="PRO_5008052528" description="AP2/ERF domain-containing protein" evidence="9">
    <location>
        <begin position="31"/>
        <end position="542"/>
    </location>
</feature>
<dbReference type="GO" id="GO:0005634">
    <property type="term" value="C:nucleus"/>
    <property type="evidence" value="ECO:0007669"/>
    <property type="project" value="UniProtKB-SubCell"/>
</dbReference>
<dbReference type="SUPFAM" id="SSF54171">
    <property type="entry name" value="DNA-binding domain"/>
    <property type="match status" value="1"/>
</dbReference>
<evidence type="ECO:0000256" key="3">
    <source>
        <dbReference type="ARBA" id="ARBA00023125"/>
    </source>
</evidence>
<dbReference type="GO" id="GO:0003677">
    <property type="term" value="F:DNA binding"/>
    <property type="evidence" value="ECO:0007669"/>
    <property type="project" value="UniProtKB-KW"/>
</dbReference>
<evidence type="ECO:0000256" key="9">
    <source>
        <dbReference type="SAM" id="SignalP"/>
    </source>
</evidence>
<keyword evidence="12" id="KW-1185">Reference proteome</keyword>
<keyword evidence="4" id="KW-0010">Activator</keyword>
<dbReference type="PANTHER" id="PTHR31839">
    <property type="entry name" value="DEHYDRATION-RESPONSIVE ELEMENT-BINDING PROTEIN 1D"/>
    <property type="match status" value="1"/>
</dbReference>
<feature type="signal peptide" evidence="9">
    <location>
        <begin position="1"/>
        <end position="30"/>
    </location>
</feature>
<evidence type="ECO:0000313" key="12">
    <source>
        <dbReference type="Proteomes" id="UP000077202"/>
    </source>
</evidence>
<dbReference type="InterPro" id="IPR001471">
    <property type="entry name" value="AP2/ERF_dom"/>
</dbReference>
<dbReference type="InterPro" id="IPR016177">
    <property type="entry name" value="DNA-bd_dom_sf"/>
</dbReference>
<dbReference type="CDD" id="cd00018">
    <property type="entry name" value="AP2"/>
    <property type="match status" value="1"/>
</dbReference>
<feature type="compositionally biased region" description="Low complexity" evidence="8">
    <location>
        <begin position="31"/>
        <end position="44"/>
    </location>
</feature>
<dbReference type="SMART" id="SM00380">
    <property type="entry name" value="AP2"/>
    <property type="match status" value="1"/>
</dbReference>
<keyword evidence="9" id="KW-0732">Signal</keyword>
<evidence type="ECO:0000256" key="2">
    <source>
        <dbReference type="ARBA" id="ARBA00023015"/>
    </source>
</evidence>
<protein>
    <recommendedName>
        <fullName evidence="10">AP2/ERF domain-containing protein</fullName>
    </recommendedName>
</protein>
<dbReference type="InterPro" id="IPR036955">
    <property type="entry name" value="AP2/ERF_dom_sf"/>
</dbReference>
<organism evidence="11 12">
    <name type="scientific">Marchantia polymorpha subsp. ruderalis</name>
    <dbReference type="NCBI Taxonomy" id="1480154"/>
    <lineage>
        <taxon>Eukaryota</taxon>
        <taxon>Viridiplantae</taxon>
        <taxon>Streptophyta</taxon>
        <taxon>Embryophyta</taxon>
        <taxon>Marchantiophyta</taxon>
        <taxon>Marchantiopsida</taxon>
        <taxon>Marchantiidae</taxon>
        <taxon>Marchantiales</taxon>
        <taxon>Marchantiaceae</taxon>
        <taxon>Marchantia</taxon>
    </lineage>
</organism>